<reference evidence="2" key="1">
    <citation type="submission" date="2021-02" db="EMBL/GenBank/DDBJ databases">
        <title>Neisseriaceae sp. 26B isolated from the cloaca of a Common Toad-headed Turtle (Mesoclemmys nasuta).</title>
        <authorList>
            <person name="Spergser J."/>
            <person name="Busse H.-J."/>
        </authorList>
    </citation>
    <scope>NUCLEOTIDE SEQUENCE</scope>
    <source>
        <strain evidence="2">26B</strain>
    </source>
</reference>
<dbReference type="Pfam" id="PF21217">
    <property type="entry name" value="PaaA2"/>
    <property type="match status" value="1"/>
</dbReference>
<dbReference type="RefSeq" id="WP_230340141.1">
    <property type="nucleotide sequence ID" value="NZ_CP069798.1"/>
</dbReference>
<dbReference type="EMBL" id="CP069798">
    <property type="protein sequence ID" value="QRQ82848.1"/>
    <property type="molecule type" value="Genomic_DNA"/>
</dbReference>
<evidence type="ECO:0000259" key="1">
    <source>
        <dbReference type="Pfam" id="PF21217"/>
    </source>
</evidence>
<sequence>MNTALKLDPLISEFETDSAAAEYDYWLRAKVEKSMTDTKPNRSHDEAIAFVRAELERRKVARAGR</sequence>
<evidence type="ECO:0000313" key="2">
    <source>
        <dbReference type="EMBL" id="QRQ82848.1"/>
    </source>
</evidence>
<protein>
    <recommendedName>
        <fullName evidence="1">Stability determinant domain-containing protein</fullName>
    </recommendedName>
</protein>
<dbReference type="AlphaFoldDB" id="A0A892ZKA3"/>
<dbReference type="InterPro" id="IPR048851">
    <property type="entry name" value="PaaA2_dom"/>
</dbReference>
<accession>A0A892ZKA3</accession>
<organism evidence="2 3">
    <name type="scientific">Paralysiella testudinis</name>
    <dbReference type="NCBI Taxonomy" id="2809020"/>
    <lineage>
        <taxon>Bacteria</taxon>
        <taxon>Pseudomonadati</taxon>
        <taxon>Pseudomonadota</taxon>
        <taxon>Betaproteobacteria</taxon>
        <taxon>Neisseriales</taxon>
        <taxon>Neisseriaceae</taxon>
        <taxon>Paralysiella</taxon>
    </lineage>
</organism>
<name>A0A892ZKA3_9NEIS</name>
<dbReference type="Proteomes" id="UP000653156">
    <property type="component" value="Chromosome"/>
</dbReference>
<dbReference type="Gene3D" id="6.20.450.20">
    <property type="match status" value="1"/>
</dbReference>
<evidence type="ECO:0000313" key="3">
    <source>
        <dbReference type="Proteomes" id="UP000653156"/>
    </source>
</evidence>
<keyword evidence="3" id="KW-1185">Reference proteome</keyword>
<proteinExistence type="predicted"/>
<dbReference type="KEGG" id="ptes:JQU52_05565"/>
<gene>
    <name evidence="2" type="ORF">JQU52_05565</name>
</gene>
<feature type="domain" description="Stability determinant" evidence="1">
    <location>
        <begin position="20"/>
        <end position="48"/>
    </location>
</feature>